<keyword evidence="1" id="KW-0812">Transmembrane</keyword>
<name>A0A381WI46_9ZZZZ</name>
<dbReference type="GO" id="GO:0016020">
    <property type="term" value="C:membrane"/>
    <property type="evidence" value="ECO:0007669"/>
    <property type="project" value="GOC"/>
</dbReference>
<evidence type="ECO:0000313" key="3">
    <source>
        <dbReference type="EMBL" id="SVA52185.1"/>
    </source>
</evidence>
<dbReference type="PANTHER" id="PTHR12879:SF8">
    <property type="entry name" value="SPHINGOLIPID DELTA(4)-DESATURASE DES1"/>
    <property type="match status" value="1"/>
</dbReference>
<keyword evidence="1" id="KW-0472">Membrane</keyword>
<accession>A0A381WI46</accession>
<evidence type="ECO:0000259" key="2">
    <source>
        <dbReference type="Pfam" id="PF00487"/>
    </source>
</evidence>
<proteinExistence type="predicted"/>
<feature type="transmembrane region" description="Helical" evidence="1">
    <location>
        <begin position="26"/>
        <end position="45"/>
    </location>
</feature>
<dbReference type="EMBL" id="UINC01011886">
    <property type="protein sequence ID" value="SVA52185.1"/>
    <property type="molecule type" value="Genomic_DNA"/>
</dbReference>
<gene>
    <name evidence="3" type="ORF">METZ01_LOCUS105039</name>
</gene>
<sequence>MDEFVELSEDERRALKQLYPRSDTRGLKHLAGHLLLIAVATVLVYQSVGSALYLPGAFVLGMVVIFLFAPLHETIHRTAFRSRFLNDTVATLAGFILLLPPRWFRAFHLHHHRYTQIEGRDPELTDKKIASPGQYLTHVSGLPYWRDAVVTLIRHAFGRVSAPYIVERATLPVIREARAYLSAYLLIAVLSIGFQSAAAVIFWLIPVLLGQPVLRLYLLAEHTGCPLVPDMLRNSRTTITSATVRFLAWNMPYHAEHHACMALPFHALPKAHALFRDRIHTLTPGYLAFNRQLVRDIRERAG</sequence>
<dbReference type="InterPro" id="IPR005804">
    <property type="entry name" value="FA_desaturase_dom"/>
</dbReference>
<dbReference type="GO" id="GO:0042284">
    <property type="term" value="F:sphingolipid delta-4 desaturase activity"/>
    <property type="evidence" value="ECO:0007669"/>
    <property type="project" value="TreeGrafter"/>
</dbReference>
<feature type="domain" description="Fatty acid desaturase" evidence="2">
    <location>
        <begin position="52"/>
        <end position="281"/>
    </location>
</feature>
<organism evidence="3">
    <name type="scientific">marine metagenome</name>
    <dbReference type="NCBI Taxonomy" id="408172"/>
    <lineage>
        <taxon>unclassified sequences</taxon>
        <taxon>metagenomes</taxon>
        <taxon>ecological metagenomes</taxon>
    </lineage>
</organism>
<feature type="transmembrane region" description="Helical" evidence="1">
    <location>
        <begin position="51"/>
        <end position="72"/>
    </location>
</feature>
<protein>
    <recommendedName>
        <fullName evidence="2">Fatty acid desaturase domain-containing protein</fullName>
    </recommendedName>
</protein>
<dbReference type="AlphaFoldDB" id="A0A381WI46"/>
<reference evidence="3" key="1">
    <citation type="submission" date="2018-05" db="EMBL/GenBank/DDBJ databases">
        <authorList>
            <person name="Lanie J.A."/>
            <person name="Ng W.-L."/>
            <person name="Kazmierczak K.M."/>
            <person name="Andrzejewski T.M."/>
            <person name="Davidsen T.M."/>
            <person name="Wayne K.J."/>
            <person name="Tettelin H."/>
            <person name="Glass J.I."/>
            <person name="Rusch D."/>
            <person name="Podicherti R."/>
            <person name="Tsui H.-C.T."/>
            <person name="Winkler M.E."/>
        </authorList>
    </citation>
    <scope>NUCLEOTIDE SEQUENCE</scope>
</reference>
<keyword evidence="1" id="KW-1133">Transmembrane helix</keyword>
<evidence type="ECO:0000256" key="1">
    <source>
        <dbReference type="SAM" id="Phobius"/>
    </source>
</evidence>
<dbReference type="GO" id="GO:0046513">
    <property type="term" value="P:ceramide biosynthetic process"/>
    <property type="evidence" value="ECO:0007669"/>
    <property type="project" value="TreeGrafter"/>
</dbReference>
<feature type="transmembrane region" description="Helical" evidence="1">
    <location>
        <begin position="181"/>
        <end position="209"/>
    </location>
</feature>
<dbReference type="PANTHER" id="PTHR12879">
    <property type="entry name" value="SPHINGOLIPID DELTA 4 DESATURASE/C-4 HYDROXYLASE PROTEIN DES2"/>
    <property type="match status" value="1"/>
</dbReference>
<dbReference type="Pfam" id="PF00487">
    <property type="entry name" value="FA_desaturase"/>
    <property type="match status" value="1"/>
</dbReference>